<dbReference type="SUPFAM" id="SSF53067">
    <property type="entry name" value="Actin-like ATPase domain"/>
    <property type="match status" value="2"/>
</dbReference>
<dbReference type="PANTHER" id="PTHR18964">
    <property type="entry name" value="ROK (REPRESSOR, ORF, KINASE) FAMILY"/>
    <property type="match status" value="1"/>
</dbReference>
<name>A0ABW3QPW5_9PSEU</name>
<accession>A0ABW3QPW5</accession>
<evidence type="ECO:0000256" key="1">
    <source>
        <dbReference type="ARBA" id="ARBA00006479"/>
    </source>
</evidence>
<sequence>MRSTPTRLRAGSSTADQLTVRRHNLSVVLSHLRDRGPRSRARLAEETGLNKATVSSLVAELVERGLVREGEVERATVGRPGQSIQLDGDHVVAVGAEINIDYLSVLVLSLRGSVLAEKRLALDTANVEPALVLSRLGRLLGTVLRGLAKSDIRPVGLTIAVPGLVEVDTGVLRVAPNLGWADVAVVAEIRRLLGDPPYPVLLDNEANLAALAEIEAQGPERSADLILLTGAAGVGGGVVAGGQLLRGAFGFAGEVGHMRVRSGGPFCGCGRQGCWEAVVGLNALLTAAASEHDPVRDPSLDVEQRLAEIGSRARSGDERVLSAIAEIDHWLAVGAGILVNVFNPQLLVLGGYFAALQPWIAGSLRDELRRHVFAADAGGTRVAFSTLGFSGSLRGGASQVLDRVFQDPTLVEPIGGDRVAHEDVAQEETV</sequence>
<dbReference type="CDD" id="cd24076">
    <property type="entry name" value="ASKHA_ATPase_ROK_BsXylR-like"/>
    <property type="match status" value="1"/>
</dbReference>
<dbReference type="SUPFAM" id="SSF46785">
    <property type="entry name" value="Winged helix' DNA-binding domain"/>
    <property type="match status" value="1"/>
</dbReference>
<evidence type="ECO:0000259" key="2">
    <source>
        <dbReference type="Pfam" id="PF12802"/>
    </source>
</evidence>
<dbReference type="InterPro" id="IPR036390">
    <property type="entry name" value="WH_DNA-bd_sf"/>
</dbReference>
<comment type="caution">
    <text evidence="3">The sequence shown here is derived from an EMBL/GenBank/DDBJ whole genome shotgun (WGS) entry which is preliminary data.</text>
</comment>
<protein>
    <submittedName>
        <fullName evidence="3">ROK family protein</fullName>
    </submittedName>
</protein>
<dbReference type="Proteomes" id="UP001597168">
    <property type="component" value="Unassembled WGS sequence"/>
</dbReference>
<dbReference type="RefSeq" id="WP_380721226.1">
    <property type="nucleotide sequence ID" value="NZ_JBHTLK010000020.1"/>
</dbReference>
<gene>
    <name evidence="3" type="ORF">ACFQ3T_06780</name>
</gene>
<feature type="domain" description="HTH marR-type" evidence="2">
    <location>
        <begin position="28"/>
        <end position="71"/>
    </location>
</feature>
<organism evidence="3 4">
    <name type="scientific">Saccharothrix hoggarensis</name>
    <dbReference type="NCBI Taxonomy" id="913853"/>
    <lineage>
        <taxon>Bacteria</taxon>
        <taxon>Bacillati</taxon>
        <taxon>Actinomycetota</taxon>
        <taxon>Actinomycetes</taxon>
        <taxon>Pseudonocardiales</taxon>
        <taxon>Pseudonocardiaceae</taxon>
        <taxon>Saccharothrix</taxon>
    </lineage>
</organism>
<dbReference type="InterPro" id="IPR000600">
    <property type="entry name" value="ROK"/>
</dbReference>
<evidence type="ECO:0000313" key="3">
    <source>
        <dbReference type="EMBL" id="MFD1146821.1"/>
    </source>
</evidence>
<comment type="similarity">
    <text evidence="1">Belongs to the ROK (NagC/XylR) family.</text>
</comment>
<dbReference type="InterPro" id="IPR000835">
    <property type="entry name" value="HTH_MarR-typ"/>
</dbReference>
<dbReference type="PANTHER" id="PTHR18964:SF149">
    <property type="entry name" value="BIFUNCTIONAL UDP-N-ACETYLGLUCOSAMINE 2-EPIMERASE_N-ACETYLMANNOSAMINE KINASE"/>
    <property type="match status" value="1"/>
</dbReference>
<dbReference type="Pfam" id="PF00480">
    <property type="entry name" value="ROK"/>
    <property type="match status" value="1"/>
</dbReference>
<dbReference type="EMBL" id="JBHTLK010000020">
    <property type="protein sequence ID" value="MFD1146821.1"/>
    <property type="molecule type" value="Genomic_DNA"/>
</dbReference>
<dbReference type="InterPro" id="IPR043129">
    <property type="entry name" value="ATPase_NBD"/>
</dbReference>
<dbReference type="Gene3D" id="3.30.420.40">
    <property type="match status" value="2"/>
</dbReference>
<evidence type="ECO:0000313" key="4">
    <source>
        <dbReference type="Proteomes" id="UP001597168"/>
    </source>
</evidence>
<keyword evidence="4" id="KW-1185">Reference proteome</keyword>
<proteinExistence type="inferred from homology"/>
<dbReference type="Gene3D" id="1.10.10.10">
    <property type="entry name" value="Winged helix-like DNA-binding domain superfamily/Winged helix DNA-binding domain"/>
    <property type="match status" value="1"/>
</dbReference>
<reference evidence="4" key="1">
    <citation type="journal article" date="2019" name="Int. J. Syst. Evol. Microbiol.">
        <title>The Global Catalogue of Microorganisms (GCM) 10K type strain sequencing project: providing services to taxonomists for standard genome sequencing and annotation.</title>
        <authorList>
            <consortium name="The Broad Institute Genomics Platform"/>
            <consortium name="The Broad Institute Genome Sequencing Center for Infectious Disease"/>
            <person name="Wu L."/>
            <person name="Ma J."/>
        </authorList>
    </citation>
    <scope>NUCLEOTIDE SEQUENCE [LARGE SCALE GENOMIC DNA]</scope>
    <source>
        <strain evidence="4">CCUG 60214</strain>
    </source>
</reference>
<dbReference type="InterPro" id="IPR036388">
    <property type="entry name" value="WH-like_DNA-bd_sf"/>
</dbReference>
<dbReference type="Pfam" id="PF12802">
    <property type="entry name" value="MarR_2"/>
    <property type="match status" value="1"/>
</dbReference>